<evidence type="ECO:0000313" key="2">
    <source>
        <dbReference type="EMBL" id="SEK47019.1"/>
    </source>
</evidence>
<dbReference type="STRING" id="1038014.SAMN04487910_0600"/>
<reference evidence="2 3" key="1">
    <citation type="submission" date="2016-10" db="EMBL/GenBank/DDBJ databases">
        <authorList>
            <person name="de Groot N.N."/>
        </authorList>
    </citation>
    <scope>NUCLEOTIDE SEQUENCE [LARGE SCALE GENOMIC DNA]</scope>
    <source>
        <strain evidence="2 3">DSM 25232</strain>
    </source>
</reference>
<dbReference type="InterPro" id="IPR057574">
    <property type="entry name" value="nSTAND_NTPase5_dom"/>
</dbReference>
<gene>
    <name evidence="2" type="ORF">SAMN04487910_0600</name>
</gene>
<name>A0A1H7H9V1_AQUAM</name>
<accession>A0A1H7H9V1</accession>
<dbReference type="Proteomes" id="UP000198521">
    <property type="component" value="Unassembled WGS sequence"/>
</dbReference>
<protein>
    <recommendedName>
        <fullName evidence="1">Novel STAND NTPase 5 domain-containing protein</fullName>
    </recommendedName>
</protein>
<feature type="domain" description="Novel STAND NTPase 5" evidence="1">
    <location>
        <begin position="275"/>
        <end position="410"/>
    </location>
</feature>
<dbReference type="EMBL" id="FOAB01000001">
    <property type="protein sequence ID" value="SEK47019.1"/>
    <property type="molecule type" value="Genomic_DNA"/>
</dbReference>
<dbReference type="SUPFAM" id="SSF52540">
    <property type="entry name" value="P-loop containing nucleoside triphosphate hydrolases"/>
    <property type="match status" value="1"/>
</dbReference>
<sequence length="1319" mass="154049">MSKSKRRKQRTKKQKPTINIPYSIDENLNIALNNLAIKRTGGAINFRGVGFQLLYSCFTLLNELDSSNLSKSIRLEGIEDLDIIEIDNNQYIQLKSSINTIDAGSFWKMGVLQNFLEAFKVNPNCNLKLVYNFKLTKGNFNDLVIKKITDKTVTFWKQKFEDSSFDISDINFDFFIRNIGFMKVSESYLIENCNKYLLEKFNINLGTENQYLKALFYSSFNCSKERTSISYLDLKRIFQSVTESFSKSPTNPAIENNWIQKIDFDSNDNSIVRDDYYEGKAARPIHIVQNLPVKRDEWHNQILKALNEFSVIVIKSSSGQGKSTLVWQTSFELKQKGYSVYELKYCNENSNISGLFDFIKSRVQIGELPIIVIDGLNNILSKYHELIDVTHNLPVKFLITTRQVDWYRYGLDLSKTSIKIIDISLSINEAKKIFFELKKRGKIHLEISNWQSVWEKIESKGLLIEYVYLLTKGEMISNRLNTQIKELNSENDANSKIEILRIISIADVLNLKIKSIKLINHIQEYIGFTTDRGEALKQLEKEFYLRFDEEFIEGLHPVRSQHLVDILNNFVPITETLLSLYKIITEDFIYDYFIAISPLIKSELKDEFYDDLAKLVSKQKFSEMVYAIDGLMHSEPLQYWTENKEVFDEVFNHGGIELFITETLPFTKLNTIKDLSESLGEKQTGLNFLSEKTEELTSYSITESDIVNFANNLSNHIDNCSNKTESYQGLGFLIKWFKQLSVSIPLKIELNENELLEILEKENIDEASELFSYYNISNPKKYLKFIKTHKNLIIGTLKKQTNSLSIREKGKDVHIEYLLDKDADKANEFSVYRIQTVFSLLPIYSKYCTKAIILPFPNEEVYKIVLQNSIKAMPNANIVDTFDVHINQIWNNTILDKYRSSSSYEWQNQYVKLREESLNFAKICVRYFESSMEGNQSKFKSSLNRLIAQITTLSNLLSKTKGYNRQSKKYFDKGQFSKNEKAINDWCSSLSNTLNQLGNIIKPKKDNDRNVAFINLKAVFYKLILMQDSFDKVVESSFMYSDISNLKIEEQNWYNRLLITVSYYVFYFVDSNRTQLFNSKTTIRNWWEAYNKNRLEEIHHIIKEFENESYFSFHLPNRVIETETLSEVVIGITGLIPENFEEDSLYLIEGLVDLSSTEIDFFNFINIQDSQAISNGFRVQKVFFERFKNFIDTGEFEESDYGNPIPINVDKSMLVSLNDITLKTIPINENAESFSQMMFNIWKLSEYRNRLSKKNRVENEWLEEIEKEYGTDIQRHLEKVETTEEFKNNIKEFLEGKFTLSNNEIIDTLTDYLVLMNDE</sequence>
<organism evidence="2 3">
    <name type="scientific">Aquimarina amphilecti</name>
    <dbReference type="NCBI Taxonomy" id="1038014"/>
    <lineage>
        <taxon>Bacteria</taxon>
        <taxon>Pseudomonadati</taxon>
        <taxon>Bacteroidota</taxon>
        <taxon>Flavobacteriia</taxon>
        <taxon>Flavobacteriales</taxon>
        <taxon>Flavobacteriaceae</taxon>
        <taxon>Aquimarina</taxon>
    </lineage>
</organism>
<dbReference type="RefSeq" id="WP_091405351.1">
    <property type="nucleotide sequence ID" value="NZ_FOAB01000001.1"/>
</dbReference>
<dbReference type="Pfam" id="PF25199">
    <property type="entry name" value="nSTAND_NTPase5"/>
    <property type="match status" value="1"/>
</dbReference>
<dbReference type="OrthoDB" id="2677960at2"/>
<evidence type="ECO:0000313" key="3">
    <source>
        <dbReference type="Proteomes" id="UP000198521"/>
    </source>
</evidence>
<proteinExistence type="predicted"/>
<evidence type="ECO:0000259" key="1">
    <source>
        <dbReference type="Pfam" id="PF25199"/>
    </source>
</evidence>
<keyword evidence="3" id="KW-1185">Reference proteome</keyword>
<dbReference type="InterPro" id="IPR027417">
    <property type="entry name" value="P-loop_NTPase"/>
</dbReference>